<keyword evidence="1" id="KW-0813">Transport</keyword>
<keyword evidence="4" id="KW-0653">Protein transport</keyword>
<dbReference type="Gene3D" id="3.30.70.3220">
    <property type="match status" value="1"/>
</dbReference>
<dbReference type="PANTHER" id="PTHR30081:SF8">
    <property type="entry name" value="PROTEIN TRANSLOCASE SUBUNIT SECF"/>
    <property type="match status" value="1"/>
</dbReference>
<evidence type="ECO:0000256" key="3">
    <source>
        <dbReference type="ARBA" id="ARBA00022692"/>
    </source>
</evidence>
<gene>
    <name evidence="9" type="ORF">TR74_00130</name>
</gene>
<evidence type="ECO:0000313" key="9">
    <source>
        <dbReference type="EMBL" id="KWX11032.1"/>
    </source>
</evidence>
<evidence type="ECO:0000256" key="1">
    <source>
        <dbReference type="ARBA" id="ARBA00022448"/>
    </source>
</evidence>
<evidence type="ECO:0000256" key="6">
    <source>
        <dbReference type="ARBA" id="ARBA00023010"/>
    </source>
</evidence>
<keyword evidence="2" id="KW-1003">Cell membrane</keyword>
<evidence type="ECO:0000259" key="8">
    <source>
        <dbReference type="Pfam" id="PF21760"/>
    </source>
</evidence>
<comment type="caution">
    <text evidence="9">The sequence shown here is derived from an EMBL/GenBank/DDBJ whole genome shotgun (WGS) entry which is preliminary data.</text>
</comment>
<evidence type="ECO:0000313" key="10">
    <source>
        <dbReference type="Proteomes" id="UP000070598"/>
    </source>
</evidence>
<dbReference type="GO" id="GO:0005886">
    <property type="term" value="C:plasma membrane"/>
    <property type="evidence" value="ECO:0007669"/>
    <property type="project" value="TreeGrafter"/>
</dbReference>
<dbReference type="Proteomes" id="UP000070598">
    <property type="component" value="Unassembled WGS sequence"/>
</dbReference>
<sequence>MALVLAALYATMALTGTWRPKLALDLEGGTTVQLKAVPVPGKNGEVNSQNMQNAMEIIRDRVNGAGVSEAEVTVQGADTILVSVPASLSQDTIRKIGQTAL</sequence>
<keyword evidence="6" id="KW-0811">Translocation</keyword>
<feature type="domain" description="Protein translocase subunit SecDF P1" evidence="8">
    <location>
        <begin position="51"/>
        <end position="100"/>
    </location>
</feature>
<proteinExistence type="predicted"/>
<dbReference type="GO" id="GO:0015031">
    <property type="term" value="P:protein transport"/>
    <property type="evidence" value="ECO:0007669"/>
    <property type="project" value="UniProtKB-KW"/>
</dbReference>
<reference evidence="10" key="1">
    <citation type="submission" date="2015-02" db="EMBL/GenBank/DDBJ databases">
        <title>Physiological reanalysis, assessment of diazotrophy, and genome sequences of multiple isolates of Streptomyces thermoautotrophicus.</title>
        <authorList>
            <person name="MacKellar D.C."/>
            <person name="Lieber L."/>
            <person name="Norman J."/>
            <person name="Bolger A."/>
            <person name="Tobin C."/>
            <person name="Murray J.W."/>
            <person name="Friesen M."/>
            <person name="Prell J."/>
        </authorList>
    </citation>
    <scope>NUCLEOTIDE SEQUENCE [LARGE SCALE GENOMIC DNA]</scope>
    <source>
        <strain evidence="10">UBT1</strain>
    </source>
</reference>
<evidence type="ECO:0000256" key="7">
    <source>
        <dbReference type="ARBA" id="ARBA00023136"/>
    </source>
</evidence>
<name>A0A132NMM9_9ACTN</name>
<evidence type="ECO:0000256" key="2">
    <source>
        <dbReference type="ARBA" id="ARBA00022475"/>
    </source>
</evidence>
<accession>A0A132NMM9</accession>
<dbReference type="Pfam" id="PF21760">
    <property type="entry name" value="SecD_1st"/>
    <property type="match status" value="1"/>
</dbReference>
<keyword evidence="5" id="KW-1133">Transmembrane helix</keyword>
<feature type="non-terminal residue" evidence="9">
    <location>
        <position position="101"/>
    </location>
</feature>
<dbReference type="AlphaFoldDB" id="A0A132NMM9"/>
<evidence type="ECO:0000256" key="4">
    <source>
        <dbReference type="ARBA" id="ARBA00022927"/>
    </source>
</evidence>
<keyword evidence="7" id="KW-0472">Membrane</keyword>
<evidence type="ECO:0000256" key="5">
    <source>
        <dbReference type="ARBA" id="ARBA00022989"/>
    </source>
</evidence>
<dbReference type="InterPro" id="IPR048631">
    <property type="entry name" value="SecD_1st"/>
</dbReference>
<protein>
    <recommendedName>
        <fullName evidence="8">Protein translocase subunit SecDF P1 domain-containing protein</fullName>
    </recommendedName>
</protein>
<dbReference type="PANTHER" id="PTHR30081">
    <property type="entry name" value="PROTEIN-EXPORT MEMBRANE PROTEIN SEC"/>
    <property type="match status" value="1"/>
</dbReference>
<dbReference type="InterPro" id="IPR022813">
    <property type="entry name" value="SecD/SecF_arch_bac"/>
</dbReference>
<organism evidence="9 10">
    <name type="scientific">Carbonactinospora thermoautotrophica</name>
    <dbReference type="NCBI Taxonomy" id="1469144"/>
    <lineage>
        <taxon>Bacteria</taxon>
        <taxon>Bacillati</taxon>
        <taxon>Actinomycetota</taxon>
        <taxon>Actinomycetes</taxon>
        <taxon>Kitasatosporales</taxon>
        <taxon>Carbonactinosporaceae</taxon>
        <taxon>Carbonactinospora</taxon>
    </lineage>
</organism>
<keyword evidence="3" id="KW-0812">Transmembrane</keyword>
<dbReference type="EMBL" id="JYIK01000035">
    <property type="protein sequence ID" value="KWX11032.1"/>
    <property type="molecule type" value="Genomic_DNA"/>
</dbReference>